<keyword evidence="3" id="KW-1185">Reference proteome</keyword>
<proteinExistence type="predicted"/>
<evidence type="ECO:0000256" key="1">
    <source>
        <dbReference type="SAM" id="Phobius"/>
    </source>
</evidence>
<keyword evidence="1" id="KW-1133">Transmembrane helix</keyword>
<keyword evidence="1" id="KW-0472">Membrane</keyword>
<name>A0ABN3J9I8_9ACTN</name>
<keyword evidence="1" id="KW-0812">Transmembrane</keyword>
<gene>
    <name evidence="2" type="ORF">GCM10010255_78630</name>
</gene>
<reference evidence="2 3" key="1">
    <citation type="journal article" date="2019" name="Int. J. Syst. Evol. Microbiol.">
        <title>The Global Catalogue of Microorganisms (GCM) 10K type strain sequencing project: providing services to taxonomists for standard genome sequencing and annotation.</title>
        <authorList>
            <consortium name="The Broad Institute Genomics Platform"/>
            <consortium name="The Broad Institute Genome Sequencing Center for Infectious Disease"/>
            <person name="Wu L."/>
            <person name="Ma J."/>
        </authorList>
    </citation>
    <scope>NUCLEOTIDE SEQUENCE [LARGE SCALE GENOMIC DNA]</scope>
    <source>
        <strain evidence="2 3">JCM 4358</strain>
    </source>
</reference>
<feature type="transmembrane region" description="Helical" evidence="1">
    <location>
        <begin position="82"/>
        <end position="103"/>
    </location>
</feature>
<feature type="transmembrane region" description="Helical" evidence="1">
    <location>
        <begin position="6"/>
        <end position="32"/>
    </location>
</feature>
<evidence type="ECO:0000313" key="2">
    <source>
        <dbReference type="EMBL" id="GAA2425126.1"/>
    </source>
</evidence>
<dbReference type="EMBL" id="BAAASE010000016">
    <property type="protein sequence ID" value="GAA2425126.1"/>
    <property type="molecule type" value="Genomic_DNA"/>
</dbReference>
<organism evidence="2 3">
    <name type="scientific">Streptomyces coeruleofuscus</name>
    <dbReference type="NCBI Taxonomy" id="66879"/>
    <lineage>
        <taxon>Bacteria</taxon>
        <taxon>Bacillati</taxon>
        <taxon>Actinomycetota</taxon>
        <taxon>Actinomycetes</taxon>
        <taxon>Kitasatosporales</taxon>
        <taxon>Streptomycetaceae</taxon>
        <taxon>Streptomyces</taxon>
    </lineage>
</organism>
<accession>A0ABN3J9I8</accession>
<dbReference type="RefSeq" id="WP_086855622.1">
    <property type="nucleotide sequence ID" value="NZ_BAAASE010000016.1"/>
</dbReference>
<feature type="transmembrane region" description="Helical" evidence="1">
    <location>
        <begin position="123"/>
        <end position="145"/>
    </location>
</feature>
<dbReference type="Proteomes" id="UP001499986">
    <property type="component" value="Unassembled WGS sequence"/>
</dbReference>
<evidence type="ECO:0000313" key="3">
    <source>
        <dbReference type="Proteomes" id="UP001499986"/>
    </source>
</evidence>
<sequence>MSDDYAALLTTLIVAIFAVGTIQTYTLMRLLGQKLNEDARRKAEAQHRVLQALRDGQAPEERDLTDAYEPAIERIGLPHKELAVYTAGVIWTGMVIVLGMQQIKILRWAGSAAHPEDAELAEGSFFLVSIAIAVLLVEGVVRALAQGHLEFRAITAPLRQYTKADHKKMRQVVKQYQSTGQVPTPPAPPSSP</sequence>
<protein>
    <submittedName>
        <fullName evidence="2">Uncharacterized protein</fullName>
    </submittedName>
</protein>
<comment type="caution">
    <text evidence="2">The sequence shown here is derived from an EMBL/GenBank/DDBJ whole genome shotgun (WGS) entry which is preliminary data.</text>
</comment>